<dbReference type="GO" id="GO:0044781">
    <property type="term" value="P:bacterial-type flagellum organization"/>
    <property type="evidence" value="ECO:0007669"/>
    <property type="project" value="UniProtKB-UniRule"/>
</dbReference>
<organism evidence="9 10">
    <name type="scientific">Laribacter hongkongensis</name>
    <dbReference type="NCBI Taxonomy" id="168471"/>
    <lineage>
        <taxon>Bacteria</taxon>
        <taxon>Pseudomonadati</taxon>
        <taxon>Pseudomonadota</taxon>
        <taxon>Betaproteobacteria</taxon>
        <taxon>Neisseriales</taxon>
        <taxon>Aquaspirillaceae</taxon>
        <taxon>Laribacter</taxon>
    </lineage>
</organism>
<feature type="region of interest" description="Disordered" evidence="6">
    <location>
        <begin position="1"/>
        <end position="27"/>
    </location>
</feature>
<evidence type="ECO:0000256" key="3">
    <source>
        <dbReference type="ARBA" id="ARBA00022795"/>
    </source>
</evidence>
<dbReference type="InterPro" id="IPR025965">
    <property type="entry name" value="FlgD/Vpr_Ig-like"/>
</dbReference>
<feature type="domain" description="FlgD Tudor-like" evidence="8">
    <location>
        <begin position="88"/>
        <end position="236"/>
    </location>
</feature>
<sequence length="239" mass="25110">MTTAVNPTSSTDDPFAGINGTNTKTKSDADEIQDRFLKLLITQLQTQDPLNPLDNYQMTSQMAQISSVQGIEKLNASVSALTDAYAASQAFAAAGMIGHVSLIEGSHMLLTYADGTEVDADGNKIKVPIAQGGISLPNGADEVTVKVYNSDGELVDSVTMGAQQPGISHFSWDGKGSDGEPLPEGMYSFSVEAKKGGNTATAAPLGFARIDALTWENGSPKLILSTGQKISPTDIRELL</sequence>
<dbReference type="AlphaFoldDB" id="A0A248LEV6"/>
<dbReference type="Pfam" id="PF03963">
    <property type="entry name" value="FlgD"/>
    <property type="match status" value="1"/>
</dbReference>
<evidence type="ECO:0000256" key="6">
    <source>
        <dbReference type="SAM" id="MobiDB-lite"/>
    </source>
</evidence>
<dbReference type="EMBL" id="CP022115">
    <property type="protein sequence ID" value="ASJ23247.1"/>
    <property type="molecule type" value="Genomic_DNA"/>
</dbReference>
<dbReference type="Pfam" id="PF13860">
    <property type="entry name" value="FlgD_ig"/>
    <property type="match status" value="1"/>
</dbReference>
<dbReference type="Gene3D" id="2.60.40.4070">
    <property type="match status" value="1"/>
</dbReference>
<name>A0A248LEV6_9NEIS</name>
<evidence type="ECO:0000259" key="7">
    <source>
        <dbReference type="Pfam" id="PF13860"/>
    </source>
</evidence>
<feature type="domain" description="FlgD/Vpr Ig-like" evidence="7">
    <location>
        <begin position="131"/>
        <end position="196"/>
    </location>
</feature>
<dbReference type="Gene3D" id="2.30.30.910">
    <property type="match status" value="1"/>
</dbReference>
<dbReference type="Proteomes" id="UP000197424">
    <property type="component" value="Chromosome"/>
</dbReference>
<evidence type="ECO:0000313" key="9">
    <source>
        <dbReference type="EMBL" id="ASJ23247.1"/>
    </source>
</evidence>
<dbReference type="OrthoDB" id="9785233at2"/>
<proteinExistence type="inferred from homology"/>
<evidence type="ECO:0000256" key="1">
    <source>
        <dbReference type="ARBA" id="ARBA00010577"/>
    </source>
</evidence>
<evidence type="ECO:0000313" key="10">
    <source>
        <dbReference type="Proteomes" id="UP000197424"/>
    </source>
</evidence>
<dbReference type="Pfam" id="PF13861">
    <property type="entry name" value="FLgD_tudor"/>
    <property type="match status" value="1"/>
</dbReference>
<evidence type="ECO:0000256" key="5">
    <source>
        <dbReference type="RuleBase" id="RU362076"/>
    </source>
</evidence>
<keyword evidence="3 5" id="KW-1005">Bacterial flagellum biogenesis</keyword>
<gene>
    <name evidence="9" type="primary">flgD</name>
    <name evidence="9" type="ORF">LHGZ1_0416</name>
</gene>
<reference evidence="10" key="1">
    <citation type="submission" date="2017-06" db="EMBL/GenBank/DDBJ databases">
        <title>Whole genome sequence of Laribacter hongkongensis LHGZ1.</title>
        <authorList>
            <person name="Chen D."/>
            <person name="Wu H."/>
            <person name="Chen J."/>
        </authorList>
    </citation>
    <scope>NUCLEOTIDE SEQUENCE [LARGE SCALE GENOMIC DNA]</scope>
    <source>
        <strain evidence="10">LHGZ1</strain>
    </source>
</reference>
<feature type="compositionally biased region" description="Polar residues" evidence="6">
    <location>
        <begin position="1"/>
        <end position="12"/>
    </location>
</feature>
<dbReference type="InterPro" id="IPR025963">
    <property type="entry name" value="FLgD_Tudor"/>
</dbReference>
<evidence type="ECO:0000259" key="8">
    <source>
        <dbReference type="Pfam" id="PF13861"/>
    </source>
</evidence>
<protein>
    <recommendedName>
        <fullName evidence="2 5">Basal-body rod modification protein FlgD</fullName>
    </recommendedName>
</protein>
<dbReference type="InterPro" id="IPR005648">
    <property type="entry name" value="FlgD"/>
</dbReference>
<dbReference type="RefSeq" id="WP_088859991.1">
    <property type="nucleotide sequence ID" value="NZ_CP022115.1"/>
</dbReference>
<evidence type="ECO:0000256" key="4">
    <source>
        <dbReference type="ARBA" id="ARBA00024746"/>
    </source>
</evidence>
<comment type="similarity">
    <text evidence="1 5">Belongs to the FlgD family.</text>
</comment>
<comment type="function">
    <text evidence="4 5">Required for flagellar hook formation. May act as a scaffolding protein.</text>
</comment>
<evidence type="ECO:0000256" key="2">
    <source>
        <dbReference type="ARBA" id="ARBA00016013"/>
    </source>
</evidence>
<accession>A0A248LEV6</accession>